<gene>
    <name evidence="1" type="ORF">SAMN02745355_1226</name>
</gene>
<evidence type="ECO:0000313" key="1">
    <source>
        <dbReference type="EMBL" id="SMD31298.1"/>
    </source>
</evidence>
<dbReference type="EMBL" id="FWYE01000003">
    <property type="protein sequence ID" value="SMD31298.1"/>
    <property type="molecule type" value="Genomic_DNA"/>
</dbReference>
<keyword evidence="2" id="KW-1185">Reference proteome</keyword>
<dbReference type="RefSeq" id="WP_201788787.1">
    <property type="nucleotide sequence ID" value="NZ_FWYE01000003.1"/>
</dbReference>
<dbReference type="NCBIfam" id="NF040930">
    <property type="entry name" value="ABC_arch_GlcS"/>
    <property type="match status" value="1"/>
</dbReference>
<proteinExistence type="predicted"/>
<sequence length="526" mass="58125">MVIVVVIIVIVLGVYFGLVYHPPKKVKTIYFYTWWATDGKVALDKEYAAFETSHPGYVVKSELKPGAAGTEAIYAILADIKAGHPPDLFQSLFGPQVLSYIEDAPNGAKDFVNMTPIAKSTGLYSNAVTQVLMAGTFNGTMFSLPVDVHRCNELYFNPQVLIKYNLPFPDNLSELISDSRALESHGIYAWAVPGDDGGYDQTVLWGNIFLSVSQNTTMYDELNYGTLNLSNPKVLNVLNETNEIFQEFVSDGYPGESSQTWTQAVPKIISGKVGFEAVINSYCNYAYDFDNTTTYPNAAPYNNTSYIMSHDIKLMSMPFPGTSRYYIILDDSIVVPAGPTQNEGLTFAEYFSSYSGQLVFTKWKAVTFYKNITNDYYNTPGQWYNYESLLNHSSNAHSFLYQLSDGGFFAGPYADLDSAFLATIYAHPNVNDSSARAAFVSDLKSTLAKEKSDWLKANSLGYGFMGTLSDPFGGYLPPWVNNTSASVITSNAVADNSNVNSTSAFNGNIYSTLMEFLDNVIAEVKY</sequence>
<organism evidence="1 2">
    <name type="scientific">Picrophilus torridus (strain ATCC 700027 / DSM 9790 / JCM 10055 / NBRC 100828 / KAW 2/3)</name>
    <dbReference type="NCBI Taxonomy" id="1122961"/>
    <lineage>
        <taxon>Archaea</taxon>
        <taxon>Methanobacteriati</taxon>
        <taxon>Thermoplasmatota</taxon>
        <taxon>Thermoplasmata</taxon>
        <taxon>Thermoplasmatales</taxon>
        <taxon>Picrophilaceae</taxon>
        <taxon>Picrophilus</taxon>
    </lineage>
</organism>
<dbReference type="Gene3D" id="3.40.190.10">
    <property type="entry name" value="Periplasmic binding protein-like II"/>
    <property type="match status" value="2"/>
</dbReference>
<comment type="caution">
    <text evidence="1">The sequence shown here is derived from an EMBL/GenBank/DDBJ whole genome shotgun (WGS) entry which is preliminary data.</text>
</comment>
<name>A0A8G2FXK8_PICTO</name>
<dbReference type="InterPro" id="IPR054925">
    <property type="entry name" value="GlcS_GBP"/>
</dbReference>
<evidence type="ECO:0000313" key="2">
    <source>
        <dbReference type="Proteomes" id="UP000192315"/>
    </source>
</evidence>
<dbReference type="AlphaFoldDB" id="A0A8G2FXK8"/>
<dbReference type="SUPFAM" id="SSF53850">
    <property type="entry name" value="Periplasmic binding protein-like II"/>
    <property type="match status" value="1"/>
</dbReference>
<protein>
    <submittedName>
        <fullName evidence="1">Carbohydrate ABC transporter substrate-binding protein, CUT1 family</fullName>
    </submittedName>
</protein>
<reference evidence="1 2" key="1">
    <citation type="submission" date="2017-04" db="EMBL/GenBank/DDBJ databases">
        <authorList>
            <person name="Varghese N."/>
            <person name="Submissions S."/>
        </authorList>
    </citation>
    <scope>NUCLEOTIDE SEQUENCE [LARGE SCALE GENOMIC DNA]</scope>
    <source>
        <strain evidence="1 2">DSM 9789</strain>
    </source>
</reference>
<accession>A0A8G2FXK8</accession>
<dbReference type="Proteomes" id="UP000192315">
    <property type="component" value="Unassembled WGS sequence"/>
</dbReference>